<evidence type="ECO:0000313" key="6">
    <source>
        <dbReference type="EMBL" id="TSD62050.1"/>
    </source>
</evidence>
<reference evidence="6 7" key="1">
    <citation type="submission" date="2019-07" db="EMBL/GenBank/DDBJ databases">
        <authorList>
            <person name="Zhao L.H."/>
        </authorList>
    </citation>
    <scope>NUCLEOTIDE SEQUENCE [LARGE SCALE GENOMIC DNA]</scope>
    <source>
        <strain evidence="6 7">Co35</strain>
    </source>
</reference>
<dbReference type="InterPro" id="IPR023353">
    <property type="entry name" value="LemA-like_dom_sf"/>
</dbReference>
<dbReference type="GO" id="GO:0016020">
    <property type="term" value="C:membrane"/>
    <property type="evidence" value="ECO:0007669"/>
    <property type="project" value="UniProtKB-SubCell"/>
</dbReference>
<dbReference type="AlphaFoldDB" id="A0A554S6S5"/>
<comment type="similarity">
    <text evidence="2">Belongs to the LemA family.</text>
</comment>
<evidence type="ECO:0000256" key="2">
    <source>
        <dbReference type="ARBA" id="ARBA00008854"/>
    </source>
</evidence>
<dbReference type="OrthoDB" id="9804152at2"/>
<evidence type="ECO:0000313" key="7">
    <source>
        <dbReference type="Proteomes" id="UP000316988"/>
    </source>
</evidence>
<proteinExistence type="inferred from homology"/>
<comment type="caution">
    <text evidence="6">The sequence shown here is derived from an EMBL/GenBank/DDBJ whole genome shotgun (WGS) entry which is preliminary data.</text>
</comment>
<keyword evidence="7" id="KW-1185">Reference proteome</keyword>
<keyword evidence="4" id="KW-1133">Transmembrane helix</keyword>
<evidence type="ECO:0000256" key="1">
    <source>
        <dbReference type="ARBA" id="ARBA00004167"/>
    </source>
</evidence>
<organism evidence="6 7">
    <name type="scientific">Aeromicrobium piscarium</name>
    <dbReference type="NCBI Taxonomy" id="2590901"/>
    <lineage>
        <taxon>Bacteria</taxon>
        <taxon>Bacillati</taxon>
        <taxon>Actinomycetota</taxon>
        <taxon>Actinomycetes</taxon>
        <taxon>Propionibacteriales</taxon>
        <taxon>Nocardioidaceae</taxon>
        <taxon>Aeromicrobium</taxon>
    </lineage>
</organism>
<protein>
    <submittedName>
        <fullName evidence="6">LemA family protein</fullName>
    </submittedName>
</protein>
<gene>
    <name evidence="6" type="ORF">FNM00_13095</name>
</gene>
<sequence length="143" mass="15859">MEFVIVAVIALVGLFSLAWIAERRRRRREAVRAEAAQLTGSLRRAVAPVPELLDRVGDYAAYERAVFAEVRAAAEDIRRISSADEALAAHDRLYTALGDLFAIIEVYPDLVADDATATRIRIVENALEDAARRRAELTSLVRP</sequence>
<dbReference type="Pfam" id="PF04011">
    <property type="entry name" value="LemA"/>
    <property type="match status" value="1"/>
</dbReference>
<evidence type="ECO:0000256" key="3">
    <source>
        <dbReference type="ARBA" id="ARBA00022692"/>
    </source>
</evidence>
<dbReference type="RefSeq" id="WP_143913997.1">
    <property type="nucleotide sequence ID" value="NZ_VLNT01000011.1"/>
</dbReference>
<dbReference type="Gene3D" id="1.20.1440.20">
    <property type="entry name" value="LemA-like domain"/>
    <property type="match status" value="1"/>
</dbReference>
<keyword evidence="3" id="KW-0812">Transmembrane</keyword>
<dbReference type="EMBL" id="VLNT01000011">
    <property type="protein sequence ID" value="TSD62050.1"/>
    <property type="molecule type" value="Genomic_DNA"/>
</dbReference>
<name>A0A554S6S5_9ACTN</name>
<dbReference type="InterPro" id="IPR007156">
    <property type="entry name" value="MamQ_LemA"/>
</dbReference>
<dbReference type="PANTHER" id="PTHR34478">
    <property type="entry name" value="PROTEIN LEMA"/>
    <property type="match status" value="1"/>
</dbReference>
<dbReference type="Proteomes" id="UP000316988">
    <property type="component" value="Unassembled WGS sequence"/>
</dbReference>
<comment type="subcellular location">
    <subcellularLocation>
        <location evidence="1">Membrane</location>
        <topology evidence="1">Single-pass membrane protein</topology>
    </subcellularLocation>
</comment>
<dbReference type="PANTHER" id="PTHR34478:SF1">
    <property type="entry name" value="PROTEIN LEMA"/>
    <property type="match status" value="1"/>
</dbReference>
<evidence type="ECO:0000256" key="4">
    <source>
        <dbReference type="ARBA" id="ARBA00022989"/>
    </source>
</evidence>
<dbReference type="SUPFAM" id="SSF140478">
    <property type="entry name" value="LemA-like"/>
    <property type="match status" value="1"/>
</dbReference>
<keyword evidence="5" id="KW-0472">Membrane</keyword>
<evidence type="ECO:0000256" key="5">
    <source>
        <dbReference type="ARBA" id="ARBA00023136"/>
    </source>
</evidence>
<accession>A0A554S6S5</accession>